<comment type="caution">
    <text evidence="7">The sequence shown here is derived from an EMBL/GenBank/DDBJ whole genome shotgun (WGS) entry which is preliminary data.</text>
</comment>
<protein>
    <submittedName>
        <fullName evidence="7">Carbohydrate-binding protein</fullName>
    </submittedName>
</protein>
<comment type="similarity">
    <text evidence="1">Belongs to the glycosyl hydrolase 16 family.</text>
</comment>
<dbReference type="SUPFAM" id="SSF49785">
    <property type="entry name" value="Galactose-binding domain-like"/>
    <property type="match status" value="3"/>
</dbReference>
<organism evidence="7 8">
    <name type="scientific">Agarivorans aestuarii</name>
    <dbReference type="NCBI Taxonomy" id="1563703"/>
    <lineage>
        <taxon>Bacteria</taxon>
        <taxon>Pseudomonadati</taxon>
        <taxon>Pseudomonadota</taxon>
        <taxon>Gammaproteobacteria</taxon>
        <taxon>Alteromonadales</taxon>
        <taxon>Alteromonadaceae</taxon>
        <taxon>Agarivorans</taxon>
    </lineage>
</organism>
<evidence type="ECO:0000259" key="6">
    <source>
        <dbReference type="PROSITE" id="PS51762"/>
    </source>
</evidence>
<accession>A0ABU7G5X9</accession>
<evidence type="ECO:0000313" key="7">
    <source>
        <dbReference type="EMBL" id="MEE1674817.1"/>
    </source>
</evidence>
<sequence length="985" mass="106350">MSTKWPKSPIALAMSSALALAFGSVPAQAIYTPWEGSFHQYPDSYHDADGQLIEEAYPEPEQVPGNGLSPWNPADAIKRTSPEHQNFPLSDLSNQGGWIMVEELSDEFDSPQFNEYNLMGKESGKWLPNNHIWGGRAPAVFAPKNVKQEGGKLHLSINNDESYTPHGFWNEWYYGWTSASVQNVNPIRYGYFEVKSKVGIGSSGFWLYAETLEDKEYLSQFNEPGHVKSKLELDVYEQSGRRSEWAPYYNMNSWVFIHQGEEMSYVNEEGNEYTAYQNGGHWKADIDFADEFHVYGFYWGPEEIIWYFDGQPIRSMKNRYYHTPLYLLLDTETMPDWFGMPSANELDFAHQIEYVRVWTNDETEQNWRGRYFMDPTIKTGDGLNGKPGENRVAAEYGGSEAYREKWGNPISGSPELVTLQDIAAKQSHIEIQSDVPYVLVPEFTPSNVTNKQMNWVSSDPSIADINRSGMVSAKAAGSVTFSGSHPDLPSKTISVSADILQIGKRFDLELVNYGATGKEGEEVENDNVYGWGVGNGVITFNTRGDYGDFFEVDFGSGGTYLAGVSAGTDIASGIGATIFIDGVEVLSGDIAASGNWNVNKRTDLAGSFEVEPGTHTVRIMSSGSSGWQWNGARAHFVQVLEGDVDPGDGGTGPGDGGTDPGDGGTDPGDGGTDPGDGGTDPGDGGTDPGDGGTDPGDGGTDPGDGSTNPMLVTLQAQSFVATGGANGGFEVYDITGGQGINFNQTGDYADYTVNLAAGSYTVSMYVATPMNDAGVELILNGESIAVSSISPTGGWDNFQSHLITANLVVTAGGEQALRLISVGADNAWQWNADKVVFTPNSDSGNPDTTPSPDEVIINVEAENFASTGGIFDGFQVYAINSGSAINFNQAGDYADYVVSIEQAGSYTMSIDAATTMANTGIEVLVDGQSQARAAISNTGSWDVFASNTISDSITLSEGQHTIRIMGVGEEGSWQWNADKFSLSKQ</sequence>
<dbReference type="Pfam" id="PF03422">
    <property type="entry name" value="CBM_6"/>
    <property type="match status" value="2"/>
</dbReference>
<dbReference type="PROSITE" id="PS51175">
    <property type="entry name" value="CBM6"/>
    <property type="match status" value="3"/>
</dbReference>
<feature type="domain" description="GH16" evidence="6">
    <location>
        <begin position="82"/>
        <end position="363"/>
    </location>
</feature>
<evidence type="ECO:0000313" key="8">
    <source>
        <dbReference type="Proteomes" id="UP001310248"/>
    </source>
</evidence>
<dbReference type="Proteomes" id="UP001310248">
    <property type="component" value="Unassembled WGS sequence"/>
</dbReference>
<dbReference type="InterPro" id="IPR005084">
    <property type="entry name" value="CBM6"/>
</dbReference>
<dbReference type="CDD" id="cd04079">
    <property type="entry name" value="CBM6_agarase-like"/>
    <property type="match status" value="2"/>
</dbReference>
<gene>
    <name evidence="7" type="ORF">SNR37_000136</name>
</gene>
<dbReference type="Gene3D" id="2.60.120.260">
    <property type="entry name" value="Galactose-binding domain-like"/>
    <property type="match status" value="3"/>
</dbReference>
<evidence type="ECO:0000256" key="2">
    <source>
        <dbReference type="ARBA" id="ARBA00022729"/>
    </source>
</evidence>
<feature type="signal peptide" evidence="4">
    <location>
        <begin position="1"/>
        <end position="29"/>
    </location>
</feature>
<feature type="domain" description="CBM6" evidence="5">
    <location>
        <begin position="506"/>
        <end position="637"/>
    </location>
</feature>
<evidence type="ECO:0000256" key="1">
    <source>
        <dbReference type="ARBA" id="ARBA00006865"/>
    </source>
</evidence>
<reference evidence="8" key="1">
    <citation type="submission" date="2023-07" db="EMBL/GenBank/DDBJ databases">
        <title>Draft genome sequence of Agarivorans aestuarii strain ZMCS4, a CAZymes producing bacteria isolated from the marine brown algae Clodostephus spongiosus.</title>
        <authorList>
            <person name="Lorente B."/>
            <person name="Cabral C."/>
            <person name="Frias J."/>
            <person name="Faria J."/>
            <person name="Toubarro D."/>
        </authorList>
    </citation>
    <scope>NUCLEOTIDE SEQUENCE [LARGE SCALE GENOMIC DNA]</scope>
    <source>
        <strain evidence="8">ZMCS4</strain>
    </source>
</reference>
<feature type="domain" description="CBM6" evidence="5">
    <location>
        <begin position="857"/>
        <end position="983"/>
    </location>
</feature>
<dbReference type="InterPro" id="IPR013320">
    <property type="entry name" value="ConA-like_dom_sf"/>
</dbReference>
<dbReference type="InterPro" id="IPR003343">
    <property type="entry name" value="Big_2"/>
</dbReference>
<proteinExistence type="inferred from homology"/>
<dbReference type="SUPFAM" id="SSF49899">
    <property type="entry name" value="Concanavalin A-like lectins/glucanases"/>
    <property type="match status" value="1"/>
</dbReference>
<feature type="chain" id="PRO_5046827061" evidence="4">
    <location>
        <begin position="30"/>
        <end position="985"/>
    </location>
</feature>
<dbReference type="RefSeq" id="WP_329775861.1">
    <property type="nucleotide sequence ID" value="NZ_JAYDYW010000010.1"/>
</dbReference>
<dbReference type="SMART" id="SM00635">
    <property type="entry name" value="BID_2"/>
    <property type="match status" value="1"/>
</dbReference>
<feature type="domain" description="CBM6" evidence="5">
    <location>
        <begin position="712"/>
        <end position="838"/>
    </location>
</feature>
<name>A0ABU7G5X9_9ALTE</name>
<dbReference type="SMART" id="SM00606">
    <property type="entry name" value="CBD_IV"/>
    <property type="match status" value="2"/>
</dbReference>
<dbReference type="Pfam" id="PF00722">
    <property type="entry name" value="Glyco_hydro_16"/>
    <property type="match status" value="1"/>
</dbReference>
<dbReference type="Gene3D" id="2.60.40.1080">
    <property type="match status" value="1"/>
</dbReference>
<feature type="region of interest" description="Disordered" evidence="3">
    <location>
        <begin position="642"/>
        <end position="710"/>
    </location>
</feature>
<dbReference type="InterPro" id="IPR006584">
    <property type="entry name" value="Cellulose-bd_IV"/>
</dbReference>
<evidence type="ECO:0000256" key="3">
    <source>
        <dbReference type="SAM" id="MobiDB-lite"/>
    </source>
</evidence>
<evidence type="ECO:0000256" key="4">
    <source>
        <dbReference type="SAM" id="SignalP"/>
    </source>
</evidence>
<keyword evidence="8" id="KW-1185">Reference proteome</keyword>
<keyword evidence="2 4" id="KW-0732">Signal</keyword>
<dbReference type="SUPFAM" id="SSF49373">
    <property type="entry name" value="Invasin/intimin cell-adhesion fragments"/>
    <property type="match status" value="1"/>
</dbReference>
<evidence type="ECO:0000259" key="5">
    <source>
        <dbReference type="PROSITE" id="PS51175"/>
    </source>
</evidence>
<dbReference type="InterPro" id="IPR008979">
    <property type="entry name" value="Galactose-bd-like_sf"/>
</dbReference>
<dbReference type="Gene3D" id="2.60.120.200">
    <property type="match status" value="1"/>
</dbReference>
<feature type="compositionally biased region" description="Gly residues" evidence="3">
    <location>
        <begin position="647"/>
        <end position="702"/>
    </location>
</feature>
<dbReference type="Pfam" id="PF02368">
    <property type="entry name" value="Big_2"/>
    <property type="match status" value="1"/>
</dbReference>
<dbReference type="PROSITE" id="PS51762">
    <property type="entry name" value="GH16_2"/>
    <property type="match status" value="1"/>
</dbReference>
<dbReference type="EMBL" id="JAYDYW010000010">
    <property type="protein sequence ID" value="MEE1674817.1"/>
    <property type="molecule type" value="Genomic_DNA"/>
</dbReference>
<dbReference type="InterPro" id="IPR000757">
    <property type="entry name" value="Beta-glucanase-like"/>
</dbReference>
<dbReference type="InterPro" id="IPR008964">
    <property type="entry name" value="Invasin/intimin_cell_adhesion"/>
</dbReference>